<dbReference type="AlphaFoldDB" id="A0A328VE13"/>
<keyword evidence="2" id="KW-1185">Reference proteome</keyword>
<evidence type="ECO:0000313" key="1">
    <source>
        <dbReference type="EMBL" id="RAQ93990.1"/>
    </source>
</evidence>
<protein>
    <submittedName>
        <fullName evidence="1">Uncharacterized protein</fullName>
    </submittedName>
</protein>
<dbReference type="OrthoDB" id="9778250at2"/>
<accession>A0A328VE13</accession>
<comment type="caution">
    <text evidence="1">The sequence shown here is derived from an EMBL/GenBank/DDBJ whole genome shotgun (WGS) entry which is preliminary data.</text>
</comment>
<sequence>MAGAAPLLVHKSAGVFALKEIEITTGREFRFYYAFQAAQQGALSVTAVSSLQTKQGQSWLPLATTVMPLGTIDGISVGLIRVQFLDRGGQTITLRVTSSAESGVLWQLTPLRQLVAEPYPEGGGFYRLPVDQELFPVIIWSGPYSKPGVQPMVPLLRDTTGAHAIFLEVDYTGKVAVITREQCLRMANAQICQ</sequence>
<dbReference type="RefSeq" id="WP_112425515.1">
    <property type="nucleotide sequence ID" value="NZ_MCIF01000002.1"/>
</dbReference>
<proteinExistence type="predicted"/>
<dbReference type="EMBL" id="MCIF01000002">
    <property type="protein sequence ID" value="RAQ93990.1"/>
    <property type="molecule type" value="Genomic_DNA"/>
</dbReference>
<dbReference type="Proteomes" id="UP000248706">
    <property type="component" value="Unassembled WGS sequence"/>
</dbReference>
<gene>
    <name evidence="1" type="ORF">A4R35_00500</name>
</gene>
<name>A0A328VE13_9CHLR</name>
<organism evidence="1 2">
    <name type="scientific">Thermogemmatispora tikiterensis</name>
    <dbReference type="NCBI Taxonomy" id="1825093"/>
    <lineage>
        <taxon>Bacteria</taxon>
        <taxon>Bacillati</taxon>
        <taxon>Chloroflexota</taxon>
        <taxon>Ktedonobacteria</taxon>
        <taxon>Thermogemmatisporales</taxon>
        <taxon>Thermogemmatisporaceae</taxon>
        <taxon>Thermogemmatispora</taxon>
    </lineage>
</organism>
<reference evidence="1 2" key="1">
    <citation type="submission" date="2016-08" db="EMBL/GenBank/DDBJ databases">
        <title>Analysis of Carbohydrate Active Enzymes in Thermogemmatispora T81 Reveals Carbohydrate Degradation Ability.</title>
        <authorList>
            <person name="Tomazini A."/>
            <person name="Lal S."/>
            <person name="Stott M."/>
            <person name="Henrissat B."/>
            <person name="Polikarpov I."/>
            <person name="Sparling R."/>
            <person name="Levin D.B."/>
        </authorList>
    </citation>
    <scope>NUCLEOTIDE SEQUENCE [LARGE SCALE GENOMIC DNA]</scope>
    <source>
        <strain evidence="1 2">T81</strain>
    </source>
</reference>
<evidence type="ECO:0000313" key="2">
    <source>
        <dbReference type="Proteomes" id="UP000248706"/>
    </source>
</evidence>